<evidence type="ECO:0000313" key="2">
    <source>
        <dbReference type="Proteomes" id="UP000828251"/>
    </source>
</evidence>
<comment type="caution">
    <text evidence="1">The sequence shown here is derived from an EMBL/GenBank/DDBJ whole genome shotgun (WGS) entry which is preliminary data.</text>
</comment>
<keyword evidence="2" id="KW-1185">Reference proteome</keyword>
<proteinExistence type="predicted"/>
<dbReference type="OrthoDB" id="992169at2759"/>
<reference evidence="1 2" key="1">
    <citation type="journal article" date="2021" name="Plant Biotechnol. J.">
        <title>Multi-omics assisted identification of the key and species-specific regulatory components of drought-tolerant mechanisms in Gossypium stocksii.</title>
        <authorList>
            <person name="Yu D."/>
            <person name="Ke L."/>
            <person name="Zhang D."/>
            <person name="Wu Y."/>
            <person name="Sun Y."/>
            <person name="Mei J."/>
            <person name="Sun J."/>
            <person name="Sun Y."/>
        </authorList>
    </citation>
    <scope>NUCLEOTIDE SEQUENCE [LARGE SCALE GENOMIC DNA]</scope>
    <source>
        <strain evidence="2">cv. E1</strain>
        <tissue evidence="1">Leaf</tissue>
    </source>
</reference>
<evidence type="ECO:0000313" key="1">
    <source>
        <dbReference type="EMBL" id="KAH1129256.1"/>
    </source>
</evidence>
<dbReference type="AlphaFoldDB" id="A0A9D4AKP4"/>
<accession>A0A9D4AKP4</accession>
<dbReference type="Proteomes" id="UP000828251">
    <property type="component" value="Unassembled WGS sequence"/>
</dbReference>
<sequence>MQSLEENNKQIRETVSKLASFYPIAQIQLVNGDDNTSNETTLLDVNTNKGNNIFFNPLSFGNTNTNIVNPSFTIVRTTPTILGAFIGVCWYFIHDCF</sequence>
<gene>
    <name evidence="1" type="ORF">J1N35_000634</name>
</gene>
<name>A0A9D4AKP4_9ROSI</name>
<dbReference type="EMBL" id="JAIQCV010000001">
    <property type="protein sequence ID" value="KAH1129256.1"/>
    <property type="molecule type" value="Genomic_DNA"/>
</dbReference>
<protein>
    <submittedName>
        <fullName evidence="1">Uncharacterized protein</fullName>
    </submittedName>
</protein>
<organism evidence="1 2">
    <name type="scientific">Gossypium stocksii</name>
    <dbReference type="NCBI Taxonomy" id="47602"/>
    <lineage>
        <taxon>Eukaryota</taxon>
        <taxon>Viridiplantae</taxon>
        <taxon>Streptophyta</taxon>
        <taxon>Embryophyta</taxon>
        <taxon>Tracheophyta</taxon>
        <taxon>Spermatophyta</taxon>
        <taxon>Magnoliopsida</taxon>
        <taxon>eudicotyledons</taxon>
        <taxon>Gunneridae</taxon>
        <taxon>Pentapetalae</taxon>
        <taxon>rosids</taxon>
        <taxon>malvids</taxon>
        <taxon>Malvales</taxon>
        <taxon>Malvaceae</taxon>
        <taxon>Malvoideae</taxon>
        <taxon>Gossypium</taxon>
    </lineage>
</organism>